<sequence length="397" mass="43915">MLRRMDIAERYIRLAHAIDAHAPGFIDGYGGPQEWADRQERDPAQLRLEANDLAVRVEEVAEEQRRAWLAVQVRAMQTMTRLLAGEQLRYSDEVRGLYDIEPRRADPAALDASLRVLEDALPGSGSLVDRKNALRDRVVVPPSALLDVTAPILAELRERTRTRFGLPQGEGFSIGLVSGKPWGGYNWPLGGLQSRIDINTDLPVTLTGLPDLMAHEGYPGHHTEHSTKEARLVRERGWQEHHIQLLNAPECVVSEGVATNALDAVMTREEVHSWLTGELAAHAGLDPDDVAAMLRVSEAQSSMKGVSGAAAMLLHEDGRPESEVIEFLSRYNVVTEQHARKNLEFITQPNLRAYIFTYSVGSDLVRGFMASHRQGAFARLLSEPLTPGQLATQVPVA</sequence>
<evidence type="ECO:0000313" key="1">
    <source>
        <dbReference type="EMBL" id="GGK22148.1"/>
    </source>
</evidence>
<evidence type="ECO:0008006" key="3">
    <source>
        <dbReference type="Google" id="ProtNLM"/>
    </source>
</evidence>
<dbReference type="EMBL" id="BMPP01000005">
    <property type="protein sequence ID" value="GGK22148.1"/>
    <property type="molecule type" value="Genomic_DNA"/>
</dbReference>
<evidence type="ECO:0000313" key="2">
    <source>
        <dbReference type="Proteomes" id="UP000647587"/>
    </source>
</evidence>
<gene>
    <name evidence="1" type="ORF">GCM10008955_14560</name>
</gene>
<comment type="caution">
    <text evidence="1">The sequence shown here is derived from an EMBL/GenBank/DDBJ whole genome shotgun (WGS) entry which is preliminary data.</text>
</comment>
<organism evidence="1 2">
    <name type="scientific">Deinococcus malanensis</name>
    <dbReference type="NCBI Taxonomy" id="1706855"/>
    <lineage>
        <taxon>Bacteria</taxon>
        <taxon>Thermotogati</taxon>
        <taxon>Deinococcota</taxon>
        <taxon>Deinococci</taxon>
        <taxon>Deinococcales</taxon>
        <taxon>Deinococcaceae</taxon>
        <taxon>Deinococcus</taxon>
    </lineage>
</organism>
<reference evidence="2" key="1">
    <citation type="journal article" date="2019" name="Int. J. Syst. Evol. Microbiol.">
        <title>The Global Catalogue of Microorganisms (GCM) 10K type strain sequencing project: providing services to taxonomists for standard genome sequencing and annotation.</title>
        <authorList>
            <consortium name="The Broad Institute Genomics Platform"/>
            <consortium name="The Broad Institute Genome Sequencing Center for Infectious Disease"/>
            <person name="Wu L."/>
            <person name="Ma J."/>
        </authorList>
    </citation>
    <scope>NUCLEOTIDE SEQUENCE [LARGE SCALE GENOMIC DNA]</scope>
    <source>
        <strain evidence="2">JCM 30331</strain>
    </source>
</reference>
<dbReference type="Proteomes" id="UP000647587">
    <property type="component" value="Unassembled WGS sequence"/>
</dbReference>
<accession>A0ABQ2EV09</accession>
<protein>
    <recommendedName>
        <fullName evidence="3">DUF885 domain-containing protein</fullName>
    </recommendedName>
</protein>
<keyword evidence="2" id="KW-1185">Reference proteome</keyword>
<name>A0ABQ2EV09_9DEIO</name>
<proteinExistence type="predicted"/>